<evidence type="ECO:0000256" key="1">
    <source>
        <dbReference type="SAM" id="SignalP"/>
    </source>
</evidence>
<keyword evidence="3" id="KW-1185">Reference proteome</keyword>
<sequence length="155" mass="17422">MSQRVIITGACFFAAPALELSVCTTGFDVSHLISFSLFTSTGMRPFVLTWRHCRSCEGQGLGLQGGQAAMDAASGFKFQALLSCRICKVTYLSEPRLEPVLLSPTVAERVEVAHHGFMWFWRLRSELHEVSCTKTEHPRQLHREALYSRKAWQSS</sequence>
<reference evidence="2" key="1">
    <citation type="submission" date="2020-06" db="EMBL/GenBank/DDBJ databases">
        <title>WGS assembly of Ceratodon purpureus strain R40.</title>
        <authorList>
            <person name="Carey S.B."/>
            <person name="Jenkins J."/>
            <person name="Shu S."/>
            <person name="Lovell J.T."/>
            <person name="Sreedasyam A."/>
            <person name="Maumus F."/>
            <person name="Tiley G.P."/>
            <person name="Fernandez-Pozo N."/>
            <person name="Barry K."/>
            <person name="Chen C."/>
            <person name="Wang M."/>
            <person name="Lipzen A."/>
            <person name="Daum C."/>
            <person name="Saski C.A."/>
            <person name="Payton A.C."/>
            <person name="Mcbreen J.C."/>
            <person name="Conrad R.E."/>
            <person name="Kollar L.M."/>
            <person name="Olsson S."/>
            <person name="Huttunen S."/>
            <person name="Landis J.B."/>
            <person name="Wickett N.J."/>
            <person name="Johnson M.G."/>
            <person name="Rensing S.A."/>
            <person name="Grimwood J."/>
            <person name="Schmutz J."/>
            <person name="Mcdaniel S.F."/>
        </authorList>
    </citation>
    <scope>NUCLEOTIDE SEQUENCE</scope>
    <source>
        <strain evidence="2">R40</strain>
    </source>
</reference>
<proteinExistence type="predicted"/>
<dbReference type="EMBL" id="CM026423">
    <property type="protein sequence ID" value="KAG0583325.1"/>
    <property type="molecule type" value="Genomic_DNA"/>
</dbReference>
<keyword evidence="1" id="KW-0732">Signal</keyword>
<dbReference type="Proteomes" id="UP000822688">
    <property type="component" value="Chromosome 3"/>
</dbReference>
<evidence type="ECO:0008006" key="4">
    <source>
        <dbReference type="Google" id="ProtNLM"/>
    </source>
</evidence>
<gene>
    <name evidence="2" type="ORF">KC19_3G127500</name>
</gene>
<accession>A0A8T0IJW6</accession>
<protein>
    <recommendedName>
        <fullName evidence="4">Secreted protein</fullName>
    </recommendedName>
</protein>
<name>A0A8T0IJW6_CERPU</name>
<feature type="chain" id="PRO_5035867433" description="Secreted protein" evidence="1">
    <location>
        <begin position="20"/>
        <end position="155"/>
    </location>
</feature>
<feature type="signal peptide" evidence="1">
    <location>
        <begin position="1"/>
        <end position="19"/>
    </location>
</feature>
<evidence type="ECO:0000313" key="3">
    <source>
        <dbReference type="Proteomes" id="UP000822688"/>
    </source>
</evidence>
<organism evidence="2 3">
    <name type="scientific">Ceratodon purpureus</name>
    <name type="common">Fire moss</name>
    <name type="synonym">Dicranum purpureum</name>
    <dbReference type="NCBI Taxonomy" id="3225"/>
    <lineage>
        <taxon>Eukaryota</taxon>
        <taxon>Viridiplantae</taxon>
        <taxon>Streptophyta</taxon>
        <taxon>Embryophyta</taxon>
        <taxon>Bryophyta</taxon>
        <taxon>Bryophytina</taxon>
        <taxon>Bryopsida</taxon>
        <taxon>Dicranidae</taxon>
        <taxon>Pseudoditrichales</taxon>
        <taxon>Ditrichaceae</taxon>
        <taxon>Ceratodon</taxon>
    </lineage>
</organism>
<dbReference type="AlphaFoldDB" id="A0A8T0IJW6"/>
<evidence type="ECO:0000313" key="2">
    <source>
        <dbReference type="EMBL" id="KAG0583325.1"/>
    </source>
</evidence>
<comment type="caution">
    <text evidence="2">The sequence shown here is derived from an EMBL/GenBank/DDBJ whole genome shotgun (WGS) entry which is preliminary data.</text>
</comment>